<evidence type="ECO:0000313" key="1">
    <source>
        <dbReference type="EMBL" id="CAD7652677.1"/>
    </source>
</evidence>
<dbReference type="AlphaFoldDB" id="A0A7R9M3G3"/>
<dbReference type="EMBL" id="CAJPVJ010005826">
    <property type="protein sequence ID" value="CAG2169864.1"/>
    <property type="molecule type" value="Genomic_DNA"/>
</dbReference>
<dbReference type="CDD" id="cd16021">
    <property type="entry name" value="ALP_like"/>
    <property type="match status" value="1"/>
</dbReference>
<protein>
    <recommendedName>
        <fullName evidence="3">Sulfatase N-terminal domain-containing protein</fullName>
    </recommendedName>
</protein>
<dbReference type="PANTHER" id="PTHR10974:SF1">
    <property type="entry name" value="FI08016P-RELATED"/>
    <property type="match status" value="1"/>
</dbReference>
<dbReference type="GO" id="GO:0005615">
    <property type="term" value="C:extracellular space"/>
    <property type="evidence" value="ECO:0007669"/>
    <property type="project" value="TreeGrafter"/>
</dbReference>
<evidence type="ECO:0008006" key="3">
    <source>
        <dbReference type="Google" id="ProtNLM"/>
    </source>
</evidence>
<dbReference type="PANTHER" id="PTHR10974">
    <property type="entry name" value="FI08016P-RELATED"/>
    <property type="match status" value="1"/>
</dbReference>
<dbReference type="SUPFAM" id="SSF53649">
    <property type="entry name" value="Alkaline phosphatase-like"/>
    <property type="match status" value="1"/>
</dbReference>
<dbReference type="OrthoDB" id="6412187at2759"/>
<dbReference type="Pfam" id="PF02995">
    <property type="entry name" value="DUF229"/>
    <property type="match status" value="1"/>
</dbReference>
<proteinExistence type="predicted"/>
<sequence length="319" mass="37201">MKVYIKSYEKVVPLIPVIESPTVREIPKSPDLPNVLFVGIDSVSRLQFDRHFPITARNVISGQGFHTMYGYNKVADNTFPNLTPLLTGLYVENLWNETMNAQFDYFPFIWKGFADPPTDYYLRPYYLAMDSNTKDYCYLGRVELEVYYEYLLGFIRAMNARKQKYFAFHFMARLTHDILNNVGYFDAIIDRLFGQLFAENLVSNTVIVFFSDHGLRFGDIRQTLSGRYGSRNLTINEHRLTTPFDIHSTLRHILEGKPNTTLKYGLSLLEEIPYDRSCDSIPVLEHWCVCHISRRIHDLHSVRPMAEFVVTKLNDLLHD</sequence>
<evidence type="ECO:0000313" key="2">
    <source>
        <dbReference type="Proteomes" id="UP000728032"/>
    </source>
</evidence>
<accession>A0A7R9M3G3</accession>
<name>A0A7R9M3G3_9ACAR</name>
<dbReference type="Gene3D" id="3.40.720.10">
    <property type="entry name" value="Alkaline Phosphatase, subunit A"/>
    <property type="match status" value="1"/>
</dbReference>
<feature type="non-terminal residue" evidence="1">
    <location>
        <position position="1"/>
    </location>
</feature>
<reference evidence="1" key="1">
    <citation type="submission" date="2020-11" db="EMBL/GenBank/DDBJ databases">
        <authorList>
            <person name="Tran Van P."/>
        </authorList>
    </citation>
    <scope>NUCLEOTIDE SEQUENCE</scope>
</reference>
<dbReference type="EMBL" id="OC920651">
    <property type="protein sequence ID" value="CAD7652677.1"/>
    <property type="molecule type" value="Genomic_DNA"/>
</dbReference>
<dbReference type="Proteomes" id="UP000728032">
    <property type="component" value="Unassembled WGS sequence"/>
</dbReference>
<dbReference type="InterPro" id="IPR017850">
    <property type="entry name" value="Alkaline_phosphatase_core_sf"/>
</dbReference>
<dbReference type="InterPro" id="IPR004245">
    <property type="entry name" value="DUF229"/>
</dbReference>
<keyword evidence="2" id="KW-1185">Reference proteome</keyword>
<organism evidence="1">
    <name type="scientific">Oppiella nova</name>
    <dbReference type="NCBI Taxonomy" id="334625"/>
    <lineage>
        <taxon>Eukaryota</taxon>
        <taxon>Metazoa</taxon>
        <taxon>Ecdysozoa</taxon>
        <taxon>Arthropoda</taxon>
        <taxon>Chelicerata</taxon>
        <taxon>Arachnida</taxon>
        <taxon>Acari</taxon>
        <taxon>Acariformes</taxon>
        <taxon>Sarcoptiformes</taxon>
        <taxon>Oribatida</taxon>
        <taxon>Brachypylina</taxon>
        <taxon>Oppioidea</taxon>
        <taxon>Oppiidae</taxon>
        <taxon>Oppiella</taxon>
    </lineage>
</organism>
<gene>
    <name evidence="1" type="ORF">ONB1V03_LOCUS9338</name>
</gene>